<dbReference type="PANTHER" id="PTHR33540:SF2">
    <property type="entry name" value="TRNA THREONYLCARBAMOYLADENOSINE BIOSYNTHESIS PROTEIN TSAE"/>
    <property type="match status" value="1"/>
</dbReference>
<accession>A0A7K3NIV5</accession>
<gene>
    <name evidence="12" type="primary">tsaE</name>
    <name evidence="12" type="ORF">G3N56_00115</name>
</gene>
<evidence type="ECO:0000256" key="9">
    <source>
        <dbReference type="ARBA" id="ARBA00022842"/>
    </source>
</evidence>
<dbReference type="GO" id="GO:0005737">
    <property type="term" value="C:cytoplasm"/>
    <property type="evidence" value="ECO:0007669"/>
    <property type="project" value="UniProtKB-SubCell"/>
</dbReference>
<name>A0A7K3NIV5_9BACT</name>
<keyword evidence="6" id="KW-0479">Metal-binding</keyword>
<keyword evidence="12" id="KW-0808">Transferase</keyword>
<feature type="region of interest" description="Disordered" evidence="11">
    <location>
        <begin position="187"/>
        <end position="208"/>
    </location>
</feature>
<evidence type="ECO:0000256" key="10">
    <source>
        <dbReference type="ARBA" id="ARBA00032441"/>
    </source>
</evidence>
<dbReference type="Gene3D" id="3.40.50.300">
    <property type="entry name" value="P-loop containing nucleotide triphosphate hydrolases"/>
    <property type="match status" value="1"/>
</dbReference>
<organism evidence="12 13">
    <name type="scientific">Desulfolutivibrio sulfodismutans</name>
    <dbReference type="NCBI Taxonomy" id="63561"/>
    <lineage>
        <taxon>Bacteria</taxon>
        <taxon>Pseudomonadati</taxon>
        <taxon>Thermodesulfobacteriota</taxon>
        <taxon>Desulfovibrionia</taxon>
        <taxon>Desulfovibrionales</taxon>
        <taxon>Desulfovibrionaceae</taxon>
        <taxon>Desulfolutivibrio</taxon>
    </lineage>
</organism>
<dbReference type="SUPFAM" id="SSF52540">
    <property type="entry name" value="P-loop containing nucleoside triphosphate hydrolases"/>
    <property type="match status" value="2"/>
</dbReference>
<dbReference type="GO" id="GO:0005524">
    <property type="term" value="F:ATP binding"/>
    <property type="evidence" value="ECO:0007669"/>
    <property type="project" value="UniProtKB-KW"/>
</dbReference>
<evidence type="ECO:0000256" key="1">
    <source>
        <dbReference type="ARBA" id="ARBA00004496"/>
    </source>
</evidence>
<dbReference type="PANTHER" id="PTHR33540">
    <property type="entry name" value="TRNA THREONYLCARBAMOYLADENOSINE BIOSYNTHESIS PROTEIN TSAE"/>
    <property type="match status" value="1"/>
</dbReference>
<keyword evidence="5" id="KW-0819">tRNA processing</keyword>
<dbReference type="InterPro" id="IPR003442">
    <property type="entry name" value="T6A_TsaE"/>
</dbReference>
<reference evidence="12 13" key="1">
    <citation type="submission" date="2020-02" db="EMBL/GenBank/DDBJ databases">
        <title>Comparative genomics of sulfur disproportionating microorganisms.</title>
        <authorList>
            <person name="Ward L.M."/>
            <person name="Bertran E."/>
            <person name="Johnston D.T."/>
        </authorList>
    </citation>
    <scope>NUCLEOTIDE SEQUENCE [LARGE SCALE GENOMIC DNA]</scope>
    <source>
        <strain evidence="12 13">DSM 3696</strain>
    </source>
</reference>
<evidence type="ECO:0000313" key="12">
    <source>
        <dbReference type="EMBL" id="NDY55149.1"/>
    </source>
</evidence>
<feature type="region of interest" description="Disordered" evidence="11">
    <location>
        <begin position="103"/>
        <end position="124"/>
    </location>
</feature>
<keyword evidence="7" id="KW-0547">Nucleotide-binding</keyword>
<evidence type="ECO:0000256" key="11">
    <source>
        <dbReference type="SAM" id="MobiDB-lite"/>
    </source>
</evidence>
<keyword evidence="8" id="KW-0067">ATP-binding</keyword>
<dbReference type="AlphaFoldDB" id="A0A7K3NIV5"/>
<comment type="similarity">
    <text evidence="2">Belongs to the TsaE family.</text>
</comment>
<evidence type="ECO:0000256" key="5">
    <source>
        <dbReference type="ARBA" id="ARBA00022694"/>
    </source>
</evidence>
<evidence type="ECO:0000256" key="2">
    <source>
        <dbReference type="ARBA" id="ARBA00007599"/>
    </source>
</evidence>
<dbReference type="NCBIfam" id="TIGR00150">
    <property type="entry name" value="T6A_YjeE"/>
    <property type="match status" value="1"/>
</dbReference>
<dbReference type="GO" id="GO:0016740">
    <property type="term" value="F:transferase activity"/>
    <property type="evidence" value="ECO:0007669"/>
    <property type="project" value="UniProtKB-KW"/>
</dbReference>
<evidence type="ECO:0000256" key="8">
    <source>
        <dbReference type="ARBA" id="ARBA00022840"/>
    </source>
</evidence>
<evidence type="ECO:0000256" key="7">
    <source>
        <dbReference type="ARBA" id="ARBA00022741"/>
    </source>
</evidence>
<dbReference type="GO" id="GO:0046872">
    <property type="term" value="F:metal ion binding"/>
    <property type="evidence" value="ECO:0007669"/>
    <property type="project" value="UniProtKB-KW"/>
</dbReference>
<dbReference type="InterPro" id="IPR027417">
    <property type="entry name" value="P-loop_NTPase"/>
</dbReference>
<sequence length="208" mass="21789">MPAVPTAVVLAEASHTVRLGAVVGTVLKNAPGVTVVLLRGDLGSGKTTFIRGLAESLPGGDEAEVASPSFNLVNIYPTQPEVVHMDLYRLHGEEARGLFEDSAEFPDGQASGMTGGPSQADTGRDLPGRILAVEWAEHLPQDCLERDHLVFCFRPAFAGRMVEISAHGPAGEALLSDLAPHLETFTGTFSGDGGQGPPPGDTDPRDRA</sequence>
<dbReference type="EMBL" id="JAAGRQ010000001">
    <property type="protein sequence ID" value="NDY55149.1"/>
    <property type="molecule type" value="Genomic_DNA"/>
</dbReference>
<dbReference type="Pfam" id="PF02367">
    <property type="entry name" value="TsaE"/>
    <property type="match status" value="1"/>
</dbReference>
<dbReference type="RefSeq" id="WP_163300207.1">
    <property type="nucleotide sequence ID" value="NZ_JAAGRQ010000001.1"/>
</dbReference>
<evidence type="ECO:0000256" key="3">
    <source>
        <dbReference type="ARBA" id="ARBA00019010"/>
    </source>
</evidence>
<proteinExistence type="inferred from homology"/>
<dbReference type="Proteomes" id="UP000469724">
    <property type="component" value="Unassembled WGS sequence"/>
</dbReference>
<evidence type="ECO:0000313" key="13">
    <source>
        <dbReference type="Proteomes" id="UP000469724"/>
    </source>
</evidence>
<evidence type="ECO:0000256" key="4">
    <source>
        <dbReference type="ARBA" id="ARBA00022490"/>
    </source>
</evidence>
<dbReference type="GO" id="GO:0002949">
    <property type="term" value="P:tRNA threonylcarbamoyladenosine modification"/>
    <property type="evidence" value="ECO:0007669"/>
    <property type="project" value="InterPro"/>
</dbReference>
<keyword evidence="9" id="KW-0460">Magnesium</keyword>
<comment type="subcellular location">
    <subcellularLocation>
        <location evidence="1">Cytoplasm</location>
    </subcellularLocation>
</comment>
<keyword evidence="4" id="KW-0963">Cytoplasm</keyword>
<protein>
    <recommendedName>
        <fullName evidence="3">tRNA threonylcarbamoyladenosine biosynthesis protein TsaE</fullName>
    </recommendedName>
    <alternativeName>
        <fullName evidence="10">t(6)A37 threonylcarbamoyladenosine biosynthesis protein TsaE</fullName>
    </alternativeName>
</protein>
<comment type="caution">
    <text evidence="12">The sequence shown here is derived from an EMBL/GenBank/DDBJ whole genome shotgun (WGS) entry which is preliminary data.</text>
</comment>
<keyword evidence="13" id="KW-1185">Reference proteome</keyword>
<evidence type="ECO:0000256" key="6">
    <source>
        <dbReference type="ARBA" id="ARBA00022723"/>
    </source>
</evidence>